<dbReference type="Pfam" id="PF06100">
    <property type="entry name" value="MCRA"/>
    <property type="match status" value="1"/>
</dbReference>
<keyword evidence="1" id="KW-0812">Transmembrane</keyword>
<dbReference type="Gene3D" id="3.50.50.60">
    <property type="entry name" value="FAD/NAD(P)-binding domain"/>
    <property type="match status" value="2"/>
</dbReference>
<keyword evidence="1" id="KW-1133">Transmembrane helix</keyword>
<keyword evidence="1" id="KW-0472">Membrane</keyword>
<accession>A0ABQ6YYJ6</accession>
<dbReference type="InterPro" id="IPR036188">
    <property type="entry name" value="FAD/NAD-bd_sf"/>
</dbReference>
<evidence type="ECO:0000256" key="1">
    <source>
        <dbReference type="SAM" id="Phobius"/>
    </source>
</evidence>
<dbReference type="Proteomes" id="UP000782705">
    <property type="component" value="Unassembled WGS sequence"/>
</dbReference>
<dbReference type="PANTHER" id="PTHR37417">
    <property type="entry name" value="67 KDA MYOSIN-CROSS-REACTIVE ANTIGEN FAMILY PROTEIN (AFU_ORTHOLOGUE AFUA_5G09970)"/>
    <property type="match status" value="1"/>
</dbReference>
<reference evidence="2 3" key="1">
    <citation type="submission" date="2016-06" db="EMBL/GenBank/DDBJ databases">
        <title>Four novel species of enterococci isolated from chicken manure.</title>
        <authorList>
            <person name="Van Tyne D."/>
        </authorList>
    </citation>
    <scope>NUCLEOTIDE SEQUENCE [LARGE SCALE GENOMIC DNA]</scope>
    <source>
        <strain evidence="2 3">CU12B</strain>
    </source>
</reference>
<evidence type="ECO:0000313" key="2">
    <source>
        <dbReference type="EMBL" id="KAF1303013.1"/>
    </source>
</evidence>
<dbReference type="Gene3D" id="3.30.9.80">
    <property type="match status" value="1"/>
</dbReference>
<dbReference type="EMBL" id="MAEL01000044">
    <property type="protein sequence ID" value="KAF1303013.1"/>
    <property type="molecule type" value="Genomic_DNA"/>
</dbReference>
<gene>
    <name evidence="2" type="ORF">BAU17_07740</name>
</gene>
<dbReference type="PANTHER" id="PTHR37417:SF3">
    <property type="entry name" value="MYOSIN-CROSSREACTIVE PROTEIN"/>
    <property type="match status" value="1"/>
</dbReference>
<dbReference type="NCBIfam" id="NF010584">
    <property type="entry name" value="PRK13977.1"/>
    <property type="match status" value="1"/>
</dbReference>
<proteinExistence type="predicted"/>
<sequence>MYRSNGNYEAFARPKKPENVDQKSAYLVGAGLASLAAAAFLVRDGQMKGENIHILEELPIAGGSLDGILNPTRGFIIRGGREMENHFECLWDLFRSIPSLEVEDASVLDEFYWLNKEDPNSSNCRVIENRGQRIPTDGKFTLSDKSSEEIVKLFLTAEDQLQDKKITDVFSDEFFESNFWIYWSSMFAFEKWHSAMEMRRYIMRFIHHIDGLPDLSALKFTKYNQYESLVLPLVNYLEEKGVHFQYDTIVKNVLVDQDNQLVARALEVEIAGKAESIPLTENDLVFVTNGSITESTTYGDNDHPAPITNELGGSWRLWKNLAAENEAFGKPEKFCENLPEESWFVSATITTLDDKIAPYIEKISKRDPYAGKVVTGGIVTVKDSNWLMSYTLNRQPHFKAQPKDKLVVWVYGLLSNKPGNFIKKSITECSGSEIAQEWLYHLGVPVEEIPALAQHSANTIPCYMPYITSYFMARANGDRPLVVPEGSKNLAFIGNFSETERDTVFTTEYSVRTAMEAVYTLLDVDRGVPEVFASAYDIRTLLNSTGRLMDGKKLSEIKVPWIVKMLEKKALNKAEGTMILELLKESHLI</sequence>
<dbReference type="InterPro" id="IPR010354">
    <property type="entry name" value="Oleate_hydratase"/>
</dbReference>
<protein>
    <submittedName>
        <fullName evidence="2">Oleate hydratase</fullName>
    </submittedName>
</protein>
<keyword evidence="3" id="KW-1185">Reference proteome</keyword>
<name>A0ABQ6YYJ6_9ENTE</name>
<evidence type="ECO:0000313" key="3">
    <source>
        <dbReference type="Proteomes" id="UP000782705"/>
    </source>
</evidence>
<dbReference type="SUPFAM" id="SSF51905">
    <property type="entry name" value="FAD/NAD(P)-binding domain"/>
    <property type="match status" value="1"/>
</dbReference>
<feature type="transmembrane region" description="Helical" evidence="1">
    <location>
        <begin position="24"/>
        <end position="42"/>
    </location>
</feature>
<dbReference type="RefSeq" id="WP_161902384.1">
    <property type="nucleotide sequence ID" value="NZ_MAEL01000044.1"/>
</dbReference>
<organism evidence="2 3">
    <name type="scientific">Candidatus Enterococcus willemsii</name>
    <dbReference type="NCBI Taxonomy" id="1857215"/>
    <lineage>
        <taxon>Bacteria</taxon>
        <taxon>Bacillati</taxon>
        <taxon>Bacillota</taxon>
        <taxon>Bacilli</taxon>
        <taxon>Lactobacillales</taxon>
        <taxon>Enterococcaceae</taxon>
        <taxon>Enterococcus</taxon>
    </lineage>
</organism>
<comment type="caution">
    <text evidence="2">The sequence shown here is derived from an EMBL/GenBank/DDBJ whole genome shotgun (WGS) entry which is preliminary data.</text>
</comment>